<protein>
    <submittedName>
        <fullName evidence="2">NADH-flavin reductase</fullName>
    </submittedName>
</protein>
<dbReference type="Gene3D" id="3.40.50.720">
    <property type="entry name" value="NAD(P)-binding Rossmann-like Domain"/>
    <property type="match status" value="1"/>
</dbReference>
<name>A0A378TIG1_9MYCO</name>
<evidence type="ECO:0000259" key="1">
    <source>
        <dbReference type="Pfam" id="PF01370"/>
    </source>
</evidence>
<evidence type="ECO:0000313" key="3">
    <source>
        <dbReference type="Proteomes" id="UP000254978"/>
    </source>
</evidence>
<accession>A0A378TIG1</accession>
<dbReference type="GO" id="GO:0005737">
    <property type="term" value="C:cytoplasm"/>
    <property type="evidence" value="ECO:0007669"/>
    <property type="project" value="TreeGrafter"/>
</dbReference>
<reference evidence="2 3" key="1">
    <citation type="submission" date="2018-06" db="EMBL/GenBank/DDBJ databases">
        <authorList>
            <consortium name="Pathogen Informatics"/>
            <person name="Doyle S."/>
        </authorList>
    </citation>
    <scope>NUCLEOTIDE SEQUENCE [LARGE SCALE GENOMIC DNA]</scope>
    <source>
        <strain evidence="2 3">NCTC10821</strain>
    </source>
</reference>
<dbReference type="RefSeq" id="WP_115279673.1">
    <property type="nucleotide sequence ID" value="NZ_AP022600.1"/>
</dbReference>
<dbReference type="InterPro" id="IPR051783">
    <property type="entry name" value="NAD(P)-dependent_oxidoreduct"/>
</dbReference>
<organism evidence="2 3">
    <name type="scientific">Mycolicibacterium tokaiense</name>
    <dbReference type="NCBI Taxonomy" id="39695"/>
    <lineage>
        <taxon>Bacteria</taxon>
        <taxon>Bacillati</taxon>
        <taxon>Actinomycetota</taxon>
        <taxon>Actinomycetes</taxon>
        <taxon>Mycobacteriales</taxon>
        <taxon>Mycobacteriaceae</taxon>
        <taxon>Mycolicibacterium</taxon>
    </lineage>
</organism>
<dbReference type="AlphaFoldDB" id="A0A378TIG1"/>
<evidence type="ECO:0000313" key="2">
    <source>
        <dbReference type="EMBL" id="STZ60549.1"/>
    </source>
</evidence>
<dbReference type="OrthoDB" id="9778052at2"/>
<dbReference type="Pfam" id="PF01370">
    <property type="entry name" value="Epimerase"/>
    <property type="match status" value="1"/>
</dbReference>
<dbReference type="InterPro" id="IPR001509">
    <property type="entry name" value="Epimerase_deHydtase"/>
</dbReference>
<keyword evidence="3" id="KW-1185">Reference proteome</keyword>
<dbReference type="SUPFAM" id="SSF51735">
    <property type="entry name" value="NAD(P)-binding Rossmann-fold domains"/>
    <property type="match status" value="1"/>
</dbReference>
<dbReference type="Proteomes" id="UP000254978">
    <property type="component" value="Unassembled WGS sequence"/>
</dbReference>
<dbReference type="EMBL" id="UGQT01000001">
    <property type="protein sequence ID" value="STZ60549.1"/>
    <property type="molecule type" value="Genomic_DNA"/>
</dbReference>
<sequence length="100" mass="10914">MSLVAVTGASGYVGSHVVNQLVRQGYQVRAVVRGSGRADEVRRLAQTEPAMREALHQLGRRPQIDNTKAKTLLGWSPRPVEDTILDTAHSLLRAETDVSP</sequence>
<feature type="domain" description="NAD-dependent epimerase/dehydratase" evidence="1">
    <location>
        <begin position="4"/>
        <end position="61"/>
    </location>
</feature>
<proteinExistence type="predicted"/>
<dbReference type="PANTHER" id="PTHR48079">
    <property type="entry name" value="PROTEIN YEEZ"/>
    <property type="match status" value="1"/>
</dbReference>
<dbReference type="GO" id="GO:0004029">
    <property type="term" value="F:aldehyde dehydrogenase (NAD+) activity"/>
    <property type="evidence" value="ECO:0007669"/>
    <property type="project" value="TreeGrafter"/>
</dbReference>
<dbReference type="InterPro" id="IPR036291">
    <property type="entry name" value="NAD(P)-bd_dom_sf"/>
</dbReference>
<gene>
    <name evidence="2" type="ORF">NCTC10821_04089</name>
</gene>
<dbReference type="PANTHER" id="PTHR48079:SF6">
    <property type="entry name" value="NAD(P)-BINDING DOMAIN-CONTAINING PROTEIN-RELATED"/>
    <property type="match status" value="1"/>
</dbReference>